<dbReference type="PANTHER" id="PTHR30425:SF1">
    <property type="entry name" value="PHOSPHATE TRANSPORT SYSTEM PERMEASE PROTEIN PSTC"/>
    <property type="match status" value="1"/>
</dbReference>
<feature type="transmembrane region" description="Helical" evidence="9">
    <location>
        <begin position="76"/>
        <end position="102"/>
    </location>
</feature>
<name>A0A927F3Q4_9ACTN</name>
<evidence type="ECO:0000256" key="10">
    <source>
        <dbReference type="RuleBase" id="RU363054"/>
    </source>
</evidence>
<evidence type="ECO:0000313" key="12">
    <source>
        <dbReference type="EMBL" id="MBD3934445.1"/>
    </source>
</evidence>
<reference evidence="12" key="1">
    <citation type="submission" date="2020-09" db="EMBL/GenBank/DDBJ databases">
        <title>Secondary metabolite and genome analysis of marine Streptomyces chumphonensis KK1-2T.</title>
        <authorList>
            <person name="Phongsopitanun W."/>
            <person name="Kanchanasin P."/>
            <person name="Pittayakhajonwut P."/>
            <person name="Suwanborirux K."/>
            <person name="Tanasupawat S."/>
        </authorList>
    </citation>
    <scope>NUCLEOTIDE SEQUENCE</scope>
    <source>
        <strain evidence="12">KK1-2</strain>
    </source>
</reference>
<feature type="transmembrane region" description="Helical" evidence="9">
    <location>
        <begin position="571"/>
        <end position="592"/>
    </location>
</feature>
<protein>
    <recommendedName>
        <fullName evidence="10">Phosphate transport system permease protein</fullName>
    </recommendedName>
</protein>
<dbReference type="InterPro" id="IPR011864">
    <property type="entry name" value="Phosphate_PstC"/>
</dbReference>
<dbReference type="InterPro" id="IPR000515">
    <property type="entry name" value="MetI-like"/>
</dbReference>
<evidence type="ECO:0000256" key="7">
    <source>
        <dbReference type="ARBA" id="ARBA00022989"/>
    </source>
</evidence>
<feature type="transmembrane region" description="Helical" evidence="9">
    <location>
        <begin position="331"/>
        <end position="354"/>
    </location>
</feature>
<keyword evidence="4 10" id="KW-1003">Cell membrane</keyword>
<keyword evidence="7 9" id="KW-1133">Transmembrane helix</keyword>
<gene>
    <name evidence="12" type="primary">pstC</name>
    <name evidence="12" type="ORF">IF129_23135</name>
</gene>
<dbReference type="SUPFAM" id="SSF161098">
    <property type="entry name" value="MetI-like"/>
    <property type="match status" value="2"/>
</dbReference>
<dbReference type="PROSITE" id="PS50928">
    <property type="entry name" value="ABC_TM1"/>
    <property type="match status" value="2"/>
</dbReference>
<dbReference type="AlphaFoldDB" id="A0A927F3Q4"/>
<evidence type="ECO:0000256" key="8">
    <source>
        <dbReference type="ARBA" id="ARBA00023136"/>
    </source>
</evidence>
<organism evidence="12 13">
    <name type="scientific">Streptomyces chumphonensis</name>
    <dbReference type="NCBI Taxonomy" id="1214925"/>
    <lineage>
        <taxon>Bacteria</taxon>
        <taxon>Bacillati</taxon>
        <taxon>Actinomycetota</taxon>
        <taxon>Actinomycetes</taxon>
        <taxon>Kitasatosporales</taxon>
        <taxon>Streptomycetaceae</taxon>
        <taxon>Streptomyces</taxon>
    </lineage>
</organism>
<evidence type="ECO:0000256" key="5">
    <source>
        <dbReference type="ARBA" id="ARBA00022592"/>
    </source>
</evidence>
<dbReference type="Pfam" id="PF00528">
    <property type="entry name" value="BPD_transp_1"/>
    <property type="match status" value="2"/>
</dbReference>
<dbReference type="GO" id="GO:0005315">
    <property type="term" value="F:phosphate transmembrane transporter activity"/>
    <property type="evidence" value="ECO:0007669"/>
    <property type="project" value="InterPro"/>
</dbReference>
<feature type="transmembrane region" description="Helical" evidence="9">
    <location>
        <begin position="215"/>
        <end position="235"/>
    </location>
</feature>
<keyword evidence="8 9" id="KW-0472">Membrane</keyword>
<dbReference type="NCBIfam" id="TIGR02138">
    <property type="entry name" value="phosphate_pstC"/>
    <property type="match status" value="1"/>
</dbReference>
<keyword evidence="5 10" id="KW-0592">Phosphate transport</keyword>
<feature type="transmembrane region" description="Helical" evidence="9">
    <location>
        <begin position="381"/>
        <end position="408"/>
    </location>
</feature>
<comment type="caution">
    <text evidence="10">Lacks conserved residue(s) required for the propagation of feature annotation.</text>
</comment>
<keyword evidence="6 9" id="KW-0812">Transmembrane</keyword>
<feature type="transmembrane region" description="Helical" evidence="9">
    <location>
        <begin position="156"/>
        <end position="179"/>
    </location>
</feature>
<evidence type="ECO:0000256" key="4">
    <source>
        <dbReference type="ARBA" id="ARBA00022475"/>
    </source>
</evidence>
<dbReference type="InterPro" id="IPR035906">
    <property type="entry name" value="MetI-like_sf"/>
</dbReference>
<dbReference type="CDD" id="cd06261">
    <property type="entry name" value="TM_PBP2"/>
    <property type="match status" value="2"/>
</dbReference>
<feature type="transmembrane region" description="Helical" evidence="9">
    <location>
        <begin position="279"/>
        <end position="299"/>
    </location>
</feature>
<dbReference type="GO" id="GO:0006817">
    <property type="term" value="P:phosphate ion transport"/>
    <property type="evidence" value="ECO:0007669"/>
    <property type="project" value="UniProtKB-KW"/>
</dbReference>
<feature type="transmembrane region" description="Helical" evidence="9">
    <location>
        <begin position="420"/>
        <end position="445"/>
    </location>
</feature>
<feature type="transmembrane region" description="Helical" evidence="9">
    <location>
        <begin position="451"/>
        <end position="474"/>
    </location>
</feature>
<keyword evidence="13" id="KW-1185">Reference proteome</keyword>
<evidence type="ECO:0000256" key="2">
    <source>
        <dbReference type="ARBA" id="ARBA00007069"/>
    </source>
</evidence>
<dbReference type="EMBL" id="JACXYU010000016">
    <property type="protein sequence ID" value="MBD3934445.1"/>
    <property type="molecule type" value="Genomic_DNA"/>
</dbReference>
<dbReference type="GO" id="GO:0005886">
    <property type="term" value="C:plasma membrane"/>
    <property type="evidence" value="ECO:0007669"/>
    <property type="project" value="UniProtKB-SubCell"/>
</dbReference>
<evidence type="ECO:0000256" key="9">
    <source>
        <dbReference type="RuleBase" id="RU363032"/>
    </source>
</evidence>
<feature type="transmembrane region" description="Helical" evidence="9">
    <location>
        <begin position="24"/>
        <end position="48"/>
    </location>
</feature>
<evidence type="ECO:0000256" key="3">
    <source>
        <dbReference type="ARBA" id="ARBA00022448"/>
    </source>
</evidence>
<sequence length="603" mass="61959">MPTTLRARPPTAPTTPRRPRPPHWVLALALTGAASVVTILLLIGGYLVGGISGGTVDWITLLTSAEWSPAHGSFGALSMIFGTAAVGVLALALAVPVGWAAAIALTEYLPPRLARPLRTCVELLAAVPSIVYGLLGIMVIRPLISSVAHVPGGDSLLAAGIVLAIMIVPTVVAVSVDALSAVPDRYRESGYSLGLTRREVIRSAVLPLARTGMRAAVLLGLARALGEAIAVYLVVGRADGRLPDGIGGLLDALVRPGQTLTTKLAGPEPVLAGTSGPHFAALCGLGVLVLSLVAAATVWSTRVGGRRHEAGKPPTVRSASSLRVQQDRATAVLRLAALALPAVLLFAMLIILLAKGSTAFDPAFWFTPASGSAEGGVRDQILGTVLLMVTTGLIALPLGFGAGVLIGVRASARTARLLQTVTVVVGGTPTILLGLTGFVLLSGALGWGRSWLAGTLVLVPVVVPVVALSTSARVRGMPQELTESAMALGLSRSQYIRSVVIPYSWPATITGLLLGLARAAGETAPLLFTATVFFGAPALPGGVVDSPIQALPTHIFTLSQDSGDPQSMTQAWSSALALVMITAVLLSAAVALRNRREGERWTA</sequence>
<evidence type="ECO:0000256" key="1">
    <source>
        <dbReference type="ARBA" id="ARBA00004651"/>
    </source>
</evidence>
<evidence type="ECO:0000256" key="6">
    <source>
        <dbReference type="ARBA" id="ARBA00022692"/>
    </source>
</evidence>
<evidence type="ECO:0000259" key="11">
    <source>
        <dbReference type="PROSITE" id="PS50928"/>
    </source>
</evidence>
<comment type="similarity">
    <text evidence="2 10">Belongs to the binding-protein-dependent transport system permease family. CysTW subfamily.</text>
</comment>
<feature type="transmembrane region" description="Helical" evidence="9">
    <location>
        <begin position="495"/>
        <end position="517"/>
    </location>
</feature>
<comment type="caution">
    <text evidence="12">The sequence shown here is derived from an EMBL/GenBank/DDBJ whole genome shotgun (WGS) entry which is preliminary data.</text>
</comment>
<dbReference type="PANTHER" id="PTHR30425">
    <property type="entry name" value="PHOSPHATE TRANSPORT SYSTEM PERMEASE PROTEIN PST"/>
    <property type="match status" value="1"/>
</dbReference>
<keyword evidence="3 9" id="KW-0813">Transport</keyword>
<feature type="domain" description="ABC transmembrane type-1" evidence="11">
    <location>
        <begin position="381"/>
        <end position="591"/>
    </location>
</feature>
<dbReference type="InterPro" id="IPR051124">
    <property type="entry name" value="Phosphate_Transport_Permease"/>
</dbReference>
<proteinExistence type="inferred from homology"/>
<comment type="function">
    <text evidence="10">Part of the binding-protein-dependent transport system for phosphate; probably responsible for the translocation of the substrate across the membrane.</text>
</comment>
<accession>A0A927F3Q4</accession>
<dbReference type="Gene3D" id="1.10.3720.10">
    <property type="entry name" value="MetI-like"/>
    <property type="match status" value="2"/>
</dbReference>
<comment type="subcellular location">
    <subcellularLocation>
        <location evidence="1 9">Cell membrane</location>
        <topology evidence="1 9">Multi-pass membrane protein</topology>
    </subcellularLocation>
</comment>
<evidence type="ECO:0000313" key="13">
    <source>
        <dbReference type="Proteomes" id="UP000632289"/>
    </source>
</evidence>
<dbReference type="RefSeq" id="WP_191211738.1">
    <property type="nucleotide sequence ID" value="NZ_BAABKL010000001.1"/>
</dbReference>
<dbReference type="Proteomes" id="UP000632289">
    <property type="component" value="Unassembled WGS sequence"/>
</dbReference>
<feature type="domain" description="ABC transmembrane type-1" evidence="11">
    <location>
        <begin position="80"/>
        <end position="300"/>
    </location>
</feature>
<feature type="transmembrane region" description="Helical" evidence="9">
    <location>
        <begin position="123"/>
        <end position="144"/>
    </location>
</feature>